<dbReference type="EMBL" id="JBHLTG010000001">
    <property type="protein sequence ID" value="MFC0676794.1"/>
    <property type="molecule type" value="Genomic_DNA"/>
</dbReference>
<dbReference type="RefSeq" id="WP_386664631.1">
    <property type="nucleotide sequence ID" value="NZ_JBHLTG010000001.1"/>
</dbReference>
<protein>
    <recommendedName>
        <fullName evidence="4">Secreted protein</fullName>
    </recommendedName>
</protein>
<gene>
    <name evidence="2" type="ORF">ACFFGH_02865</name>
</gene>
<comment type="caution">
    <text evidence="2">The sequence shown here is derived from an EMBL/GenBank/DDBJ whole genome shotgun (WGS) entry which is preliminary data.</text>
</comment>
<keyword evidence="3" id="KW-1185">Reference proteome</keyword>
<feature type="chain" id="PRO_5045219587" description="Secreted protein" evidence="1">
    <location>
        <begin position="23"/>
        <end position="143"/>
    </location>
</feature>
<sequence length="143" mass="14965">MKVLTTLAAMLLACAFAPQAQAARLLDCEMRFSMSGWSAFYKTSSGTGTVSCNNGQRMQVKIASKGGGISFGKSRIVDGRGEFSGIQRIEDVLGTYVTAEAHAGAVKSTKAQVMTKGEVSLALGGKGEGWDVGVAFGKFTISR</sequence>
<keyword evidence="1" id="KW-0732">Signal</keyword>
<evidence type="ECO:0008006" key="4">
    <source>
        <dbReference type="Google" id="ProtNLM"/>
    </source>
</evidence>
<feature type="signal peptide" evidence="1">
    <location>
        <begin position="1"/>
        <end position="22"/>
    </location>
</feature>
<name>A0ABV6RJP3_9GAMM</name>
<evidence type="ECO:0000313" key="2">
    <source>
        <dbReference type="EMBL" id="MFC0676794.1"/>
    </source>
</evidence>
<reference evidence="2 3" key="1">
    <citation type="submission" date="2024-09" db="EMBL/GenBank/DDBJ databases">
        <authorList>
            <person name="Sun Q."/>
            <person name="Mori K."/>
        </authorList>
    </citation>
    <scope>NUCLEOTIDE SEQUENCE [LARGE SCALE GENOMIC DNA]</scope>
    <source>
        <strain evidence="2 3">KCTC 23076</strain>
    </source>
</reference>
<evidence type="ECO:0000313" key="3">
    <source>
        <dbReference type="Proteomes" id="UP001589896"/>
    </source>
</evidence>
<dbReference type="Proteomes" id="UP001589896">
    <property type="component" value="Unassembled WGS sequence"/>
</dbReference>
<accession>A0ABV6RJP3</accession>
<evidence type="ECO:0000256" key="1">
    <source>
        <dbReference type="SAM" id="SignalP"/>
    </source>
</evidence>
<organism evidence="2 3">
    <name type="scientific">Lysobacter korlensis</name>
    <dbReference type="NCBI Taxonomy" id="553636"/>
    <lineage>
        <taxon>Bacteria</taxon>
        <taxon>Pseudomonadati</taxon>
        <taxon>Pseudomonadota</taxon>
        <taxon>Gammaproteobacteria</taxon>
        <taxon>Lysobacterales</taxon>
        <taxon>Lysobacteraceae</taxon>
        <taxon>Lysobacter</taxon>
    </lineage>
</organism>
<proteinExistence type="predicted"/>